<protein>
    <submittedName>
        <fullName evidence="2">Uncharacterized protein</fullName>
    </submittedName>
</protein>
<feature type="region of interest" description="Disordered" evidence="1">
    <location>
        <begin position="122"/>
        <end position="142"/>
    </location>
</feature>
<evidence type="ECO:0000256" key="1">
    <source>
        <dbReference type="SAM" id="MobiDB-lite"/>
    </source>
</evidence>
<dbReference type="RefSeq" id="WP_199395031.1">
    <property type="nucleotide sequence ID" value="NZ_JAEMHK010000006.1"/>
</dbReference>
<name>A0ABS0YRF0_9BACT</name>
<evidence type="ECO:0000313" key="3">
    <source>
        <dbReference type="Proteomes" id="UP000641025"/>
    </source>
</evidence>
<sequence length="142" mass="15867">MTPQAERVLRDYRTAGATKFHGINQSVRNALADKTRFPDSFWTTHQTVLEAYLAASERHDALYHESMLGSKVVIAERVTSQAKLVVLMDEVASFLELAALRTPEILIVSGFRLAKERRAHTRSKATATTQTVQEEVKNSIPA</sequence>
<dbReference type="EMBL" id="JAEMHK010000006">
    <property type="protein sequence ID" value="MBJ6800524.1"/>
    <property type="molecule type" value="Genomic_DNA"/>
</dbReference>
<comment type="caution">
    <text evidence="2">The sequence shown here is derived from an EMBL/GenBank/DDBJ whole genome shotgun (WGS) entry which is preliminary data.</text>
</comment>
<evidence type="ECO:0000313" key="2">
    <source>
        <dbReference type="EMBL" id="MBJ6800524.1"/>
    </source>
</evidence>
<keyword evidence="3" id="KW-1185">Reference proteome</keyword>
<accession>A0ABS0YRF0</accession>
<proteinExistence type="predicted"/>
<feature type="compositionally biased region" description="Polar residues" evidence="1">
    <location>
        <begin position="124"/>
        <end position="133"/>
    </location>
</feature>
<dbReference type="Proteomes" id="UP000641025">
    <property type="component" value="Unassembled WGS sequence"/>
</dbReference>
<gene>
    <name evidence="2" type="ORF">JFN90_10285</name>
</gene>
<organism evidence="2 3">
    <name type="scientific">Geomonas propionica</name>
    <dbReference type="NCBI Taxonomy" id="2798582"/>
    <lineage>
        <taxon>Bacteria</taxon>
        <taxon>Pseudomonadati</taxon>
        <taxon>Thermodesulfobacteriota</taxon>
        <taxon>Desulfuromonadia</taxon>
        <taxon>Geobacterales</taxon>
        <taxon>Geobacteraceae</taxon>
        <taxon>Geomonas</taxon>
    </lineage>
</organism>
<reference evidence="2 3" key="1">
    <citation type="submission" date="2020-12" db="EMBL/GenBank/DDBJ databases">
        <title>Geomonas sp. Red259, isolated from paddy soil.</title>
        <authorList>
            <person name="Xu Z."/>
            <person name="Zhang Z."/>
            <person name="Masuda Y."/>
            <person name="Itoh H."/>
            <person name="Senoo K."/>
        </authorList>
    </citation>
    <scope>NUCLEOTIDE SEQUENCE [LARGE SCALE GENOMIC DNA]</scope>
    <source>
        <strain evidence="2 3">Red259</strain>
    </source>
</reference>